<keyword evidence="3" id="KW-0175">Coiled coil</keyword>
<dbReference type="RefSeq" id="WP_317890889.1">
    <property type="nucleotide sequence ID" value="NZ_JAGSYH010000002.1"/>
</dbReference>
<evidence type="ECO:0000256" key="1">
    <source>
        <dbReference type="ARBA" id="ARBA00000306"/>
    </source>
</evidence>
<dbReference type="PANTHER" id="PTHR10188">
    <property type="entry name" value="L-ASPARAGINASE"/>
    <property type="match status" value="1"/>
</dbReference>
<dbReference type="EMBL" id="JBHSPH010000001">
    <property type="protein sequence ID" value="MFC5860687.1"/>
    <property type="molecule type" value="Genomic_DNA"/>
</dbReference>
<sequence>MSFRTKVGRQRIRQGVSFRFLRGDCSPALGIDASAGHDTKRESESPFEENDFSDLGSTTMFARAKPTLLVHGGAWAIPTEMAEDHERGVRRALETGYAILNWGGTATDAVEAAVTVLEDDPTFDAGRGSFLTSDGRVQLDALLMDGATLRAGGVACVEHIRNPIQAARLVLDKSPHVYFVGAGAEVFAASHGMRLIDNEELVLDRERERLKEAQARLAAGLADITFSGPLAQDDKSPETPAGAQSGSLSHDTVGAVALDQYGKLAAGTSTGGTLNKTPGRVGDSSLIGCGCYADNASAAVSLTGWGEPIMKLVLGKWACDRVAQQVAPAVAAREAIDYLFNRLGGHGGIILLGPDGRFGFAHNTPHMAWGIATKQGLRVGLTIETAS</sequence>
<comment type="catalytic activity">
    <reaction evidence="1">
        <text>Cleavage of a beta-linked Asp residue from the N-terminus of a polypeptide.</text>
        <dbReference type="EC" id="3.4.19.5"/>
    </reaction>
</comment>
<name>A0ABW1EA66_9BACT</name>
<comment type="caution">
    <text evidence="5">The sequence shown here is derived from an EMBL/GenBank/DDBJ whole genome shotgun (WGS) entry which is preliminary data.</text>
</comment>
<organism evidence="5 6">
    <name type="scientific">Acidicapsa dinghuensis</name>
    <dbReference type="NCBI Taxonomy" id="2218256"/>
    <lineage>
        <taxon>Bacteria</taxon>
        <taxon>Pseudomonadati</taxon>
        <taxon>Acidobacteriota</taxon>
        <taxon>Terriglobia</taxon>
        <taxon>Terriglobales</taxon>
        <taxon>Acidobacteriaceae</taxon>
        <taxon>Acidicapsa</taxon>
    </lineage>
</organism>
<dbReference type="SUPFAM" id="SSF56235">
    <property type="entry name" value="N-terminal nucleophile aminohydrolases (Ntn hydrolases)"/>
    <property type="match status" value="1"/>
</dbReference>
<proteinExistence type="predicted"/>
<evidence type="ECO:0000256" key="4">
    <source>
        <dbReference type="SAM" id="MobiDB-lite"/>
    </source>
</evidence>
<evidence type="ECO:0000256" key="2">
    <source>
        <dbReference type="ARBA" id="ARBA00049366"/>
    </source>
</evidence>
<feature type="region of interest" description="Disordered" evidence="4">
    <location>
        <begin position="31"/>
        <end position="52"/>
    </location>
</feature>
<evidence type="ECO:0000313" key="6">
    <source>
        <dbReference type="Proteomes" id="UP001596091"/>
    </source>
</evidence>
<feature type="region of interest" description="Disordered" evidence="4">
    <location>
        <begin position="229"/>
        <end position="248"/>
    </location>
</feature>
<reference evidence="6" key="1">
    <citation type="journal article" date="2019" name="Int. J. Syst. Evol. Microbiol.">
        <title>The Global Catalogue of Microorganisms (GCM) 10K type strain sequencing project: providing services to taxonomists for standard genome sequencing and annotation.</title>
        <authorList>
            <consortium name="The Broad Institute Genomics Platform"/>
            <consortium name="The Broad Institute Genome Sequencing Center for Infectious Disease"/>
            <person name="Wu L."/>
            <person name="Ma J."/>
        </authorList>
    </citation>
    <scope>NUCLEOTIDE SEQUENCE [LARGE SCALE GENOMIC DNA]</scope>
    <source>
        <strain evidence="6">JCM 4087</strain>
    </source>
</reference>
<dbReference type="CDD" id="cd04702">
    <property type="entry name" value="ASRGL1_like"/>
    <property type="match status" value="1"/>
</dbReference>
<keyword evidence="6" id="KW-1185">Reference proteome</keyword>
<feature type="compositionally biased region" description="Basic and acidic residues" evidence="4">
    <location>
        <begin position="35"/>
        <end position="44"/>
    </location>
</feature>
<dbReference type="InterPro" id="IPR000246">
    <property type="entry name" value="Peptidase_T2"/>
</dbReference>
<dbReference type="Gene3D" id="3.60.20.30">
    <property type="entry name" value="(Glycosyl)asparaginase"/>
    <property type="match status" value="1"/>
</dbReference>
<gene>
    <name evidence="5" type="ORF">ACFPT7_00115</name>
</gene>
<accession>A0ABW1EA66</accession>
<evidence type="ECO:0000313" key="5">
    <source>
        <dbReference type="EMBL" id="MFC5860687.1"/>
    </source>
</evidence>
<feature type="coiled-coil region" evidence="3">
    <location>
        <begin position="196"/>
        <end position="223"/>
    </location>
</feature>
<dbReference type="InterPro" id="IPR029055">
    <property type="entry name" value="Ntn_hydrolases_N"/>
</dbReference>
<dbReference type="PANTHER" id="PTHR10188:SF6">
    <property type="entry name" value="N(4)-(BETA-N-ACETYLGLUCOSAMINYL)-L-ASPARAGINASE"/>
    <property type="match status" value="1"/>
</dbReference>
<comment type="catalytic activity">
    <reaction evidence="2">
        <text>L-asparagine + H2O = L-aspartate + NH4(+)</text>
        <dbReference type="Rhea" id="RHEA:21016"/>
        <dbReference type="ChEBI" id="CHEBI:15377"/>
        <dbReference type="ChEBI" id="CHEBI:28938"/>
        <dbReference type="ChEBI" id="CHEBI:29991"/>
        <dbReference type="ChEBI" id="CHEBI:58048"/>
        <dbReference type="EC" id="3.5.1.1"/>
    </reaction>
</comment>
<dbReference type="Proteomes" id="UP001596091">
    <property type="component" value="Unassembled WGS sequence"/>
</dbReference>
<dbReference type="InterPro" id="IPR033844">
    <property type="entry name" value="ASRGL1_meta"/>
</dbReference>
<dbReference type="Pfam" id="PF01112">
    <property type="entry name" value="Asparaginase_2"/>
    <property type="match status" value="1"/>
</dbReference>
<protein>
    <submittedName>
        <fullName evidence="5">Isoaspartyl peptidase/L-asparaginase</fullName>
    </submittedName>
</protein>
<evidence type="ECO:0000256" key="3">
    <source>
        <dbReference type="SAM" id="Coils"/>
    </source>
</evidence>